<keyword evidence="13" id="KW-1185">Reference proteome</keyword>
<evidence type="ECO:0000256" key="9">
    <source>
        <dbReference type="SAM" id="SignalP"/>
    </source>
</evidence>
<dbReference type="Pfam" id="PF09172">
    <property type="entry name" value="Vit_open_b-sht"/>
    <property type="match status" value="2"/>
</dbReference>
<feature type="compositionally biased region" description="Low complexity" evidence="8">
    <location>
        <begin position="1073"/>
        <end position="1106"/>
    </location>
</feature>
<dbReference type="Pfam" id="PF00094">
    <property type="entry name" value="VWD"/>
    <property type="match status" value="2"/>
</dbReference>
<dbReference type="SMART" id="SM01169">
    <property type="entry name" value="DUF1943"/>
    <property type="match status" value="2"/>
</dbReference>
<dbReference type="PANTHER" id="PTHR23345:SF9">
    <property type="entry name" value="VITELLOGENIN-RELATED"/>
    <property type="match status" value="1"/>
</dbReference>
<evidence type="ECO:0000259" key="11">
    <source>
        <dbReference type="PROSITE" id="PS51233"/>
    </source>
</evidence>
<protein>
    <submittedName>
        <fullName evidence="12">(Atlantic silverside) hypothetical protein</fullName>
    </submittedName>
</protein>
<dbReference type="InterPro" id="IPR015817">
    <property type="entry name" value="Vitellinogen_open_b-sht_sub1"/>
</dbReference>
<dbReference type="SUPFAM" id="SSF48431">
    <property type="entry name" value="Lipovitellin-phosvitin complex, superhelical domain"/>
    <property type="match status" value="2"/>
</dbReference>
<feature type="compositionally biased region" description="Basic and acidic residues" evidence="8">
    <location>
        <begin position="3497"/>
        <end position="3516"/>
    </location>
</feature>
<dbReference type="SMART" id="SM00638">
    <property type="entry name" value="LPD_N"/>
    <property type="match status" value="2"/>
</dbReference>
<dbReference type="GO" id="GO:0005319">
    <property type="term" value="F:lipid transporter activity"/>
    <property type="evidence" value="ECO:0007669"/>
    <property type="project" value="InterPro"/>
</dbReference>
<dbReference type="Gene3D" id="2.20.80.10">
    <property type="entry name" value="Lipovitellin-phosvitin complex, chain A, domain 4"/>
    <property type="match status" value="2"/>
</dbReference>
<dbReference type="FunFam" id="2.20.90.10:FF:000001">
    <property type="entry name" value="Vitellogenin 7"/>
    <property type="match status" value="1"/>
</dbReference>
<gene>
    <name evidence="12" type="ORF">MMEN_LOCUS1604</name>
</gene>
<sequence>MSSHFADMRELVLAFVVALVAGNQVNYVPWFAPGKTYEYKYEAHLLGGLPEEGLARAGMKIQSKVLISAASPDTVVLKLVDPVIYEYSGIWPRDVFTPATKLTSALTAQLVTPIKFEYASGVVGKVFAPIGVSETVLNIHKGILNILQLNIKKTQNVYELQEPGVQGVCKTHYVVSEDSKAERIHLTKTKDLNHCQERIFKDVGLAGYTERCSECENRGKTMKGAAAVTYVMKPSASGALIMEATATELIQYSPVNILNGAAQMEAKQILTFLDIKKVPVEPMKADYIHRGSVQYEFGTELLQTPVQLLRITNAEAQIVETMNRLVTLNVGKAHENSPLKFIELIQLLRVARYESIEALWSQFKARNDYRHWMLSSIPAIGTNVALKFIKEKLIAGELTVAESAQALISSAFLGLAMTPKVKEDPVLREIAMLTFGNIVYKYCSENPSCPSELLRPIHEVVIQALEKRDMDQLTLALKVLGNAGHPGSLKTIMKLLPGFGSTAPSLPHRIHIDAALALRKIARKEPKLIQDMAVQLFMDKNLHPELRMVATMVLFETKLPMGLVTTIAQNLLKESNLQVASFVYSYMKALARTTTPDYSSVAAACNVAVRILSPKLDRLSYRFSRAFYYDTFYNPWMLGAAASAYYINDAATVMPRSIMAKTRTYVAGIYIDIFEVGVRTEGVQEALLKVSDVSENADRITKMKQVIKALSEWRTSPSSQPLASAYVKIFGQEIAFANIDKTIVEHIIQFANKAEVRAYGRKALDALLAGCNMHYSKPMLAAEIRRIFPTSLGLPMELSYYTAAVAAVSVGVQAEVSPPLPENFNPVQLLKSDISVKASVSPSVSLDTYVVMGVNTAFIQAAVMTRAKVHTVAPGKMEVRVDMIKGNFNLKLLPVQGVNTIASALVDTFAVARNVEDIAAARITPAIPSEPMTLWNSTWQTSRMSSAMDESASASSETLPADLSRQVISKLKLPKAVLNQFCAASQTFGIKLCTEALSRNASFIRVSPIYAIVAPGPAVERIEIEVQIGEKAAEKVIKVITMSAEEETLEDKNVLMKLKKILVPGLKNGTRVSSSSSSSRSTRSRSDSSSSSSSSSASSRSSSSSSSRRKSKMVDGLDRFTKTSKRSSSSSSSRSSRSSSGSSSSSSSSRSSSMSKQELYEMNFTKNHIHQHSISAERSKSKSSAQSFENIYNKAKYLSTSISPAVTVLIRAVRTDHKNQGYQITAYYDRENARVQVIFANLTENDNWRICADGVMLSKHKMMARVAWGIECKKYNTTVIAETGLVGKEPAVSVKMAWGRLPESMMKYSRRVSNFLSGVAVNYGANQTMVKNAPKQIKLTVAVASETSLDVVLRTPKSTIYKRGMGVPVYLPVGDTAAELRGYSDSWIDKMSFVLTKTHAAECTMGNETLMTFNRRKYKTEIPHSCFQVLAQDCTSELKFMVLLKKDETQQQNLINVKIENIDVDMYPKDSVLMVKVDGVDSNLPYKHPAANILIQQRGEGIALYAPSYGLQEVFLNTTAMKVKVVDWMRGQTCGLCGKADGEVKQEYRTPNERVAKNATSFAHSWVLSGQSCRDASECHMKLESVKLEKKAMLLGEESKCYSVEPVLRCLPGCMPLRTTTVSVGYHCLPIDSNLNRSDGLSGISEKSIDLMETAEAHLACRCTAQRVTAPSTMKEVVLALTLAFVAPDFAAGKTYVYKYEAFLLGGLPEEGWARAGLKIRSKVMISAEAQNTYMLKIAEPELFEYSGIWPRDTPVPATKLTAALAPQLVIPIKFEYTNGVVGKIYAPERTSTLVLNIYRGILNILQLNIKKTHNVYELQEAGTQGVCKTLYSISEDIKAERILLTKTRDMTHCQERIIKDMGLAYTEKCDKCQEETKNLRGTSSFTYTLKAVASGVMVLKASVNELIQFSPSSEKNGAAQMETKQSLEFLEIEKVPIPSAHDAYRHRGSIKYEFSTELLQTPLQLVKIVNVQSQIAELLNHLITHNVESVNEHAPLKFLELVQIFRAARYEELEMSWNQYKKMPSHRHWFLDAIPVTGTPAALRFIKEKFLADDLSVVEATQALVAAVHMVSADAETIKLIETLTVNKKVLENPVLREIVLLGYGTMIFKNCSELAVCPTEYIKPIQERLSEAVTKSEIEDIILLIKVLGNAGHPASFKSITKIMPIHGTAAASLPMRVHVEAIMALRNIAKKEPRMVQELALQLYMDKALHPELRMLSCIVLFETKPSMGLVTTLANTVKTEKNLQVASFTYSHMKSLSRSPSTIHPSVAAACSVAMKILSPKLDRLSLRYSRAVHVDAYNSSLMIGAAATAFYINDAATILPRSVVAKTRAFLAGAAADVLEIGVRTDGLQEALLKNPALSENTDRITKMKRVIKALSQWRSLPTTKPLASIYVKFFGQEIAFANIDKVMVEKAVALASGPSIQEYGKDALKALLLTGVNFHYAKPLLATEVRRIIPTAAGLPLELSLYTAAVAAAAIKIKPTTSPRLPEDFHLSALLETDIQLETEVKPSVAMNTYAVMGVNTPLIQATLVSRAKLYSIVPARIAARLNIKEGDFKIEALPVSVPENITAMSVETFAVTRNIEEPAKERITPFLSSKALAPISSMADIVASAVVSAESTSEEMIPVVGEIAMINKTRAFSKRYCVKYVGVGLKACFKVATENGAYVRDIPLYKLAGRHNVSVSVTPIEGEAIERLEMEVKVGSKAAEKLVRQIDLAEDILDSAPVLMKLKKILAPNKNRTLTSSSSSSSSSSRSSKSSSSSSSSSSRPSSRVSSSSSSSSKRSSSSSSSSSSRGRPSSSRSSSSSKTSSASSLQSLFSASSSSSSSSSRASKRVISFPKFKKNHKDQALTSVASSSSNSSGASFEAIYRQTKFLSKEAAALAIIFRAVRADKRAVGYQISASIDKPSARLQIIIASLTPENNWRFCADGVLLSKHKMTAKIAWGQQCKEYSTMVTGETGLIGPSPAARLRMNWERLPSTLKRYGKMVYEYVPVKILSDLIRARSENSTRRISFTAVASSERTVDLIAKTPVSTVYNMTVRLPVSLPLSAIQGLTPFEDISSKIHYVFAKSFAAECNFTNDLLTTFNNRTFSNKMPSSCYQVLAQDCTDDLKFMVLQRKDSMEKNHINVKVSDLDIDLYPKNDKVTVKVNGKEIALDSLPYEHPTENIKINVSGKGVSVRAEEHGLHELYYNTTSWMIKVPDWMKGKTCGLCGRADGEVRQEYRTPNGRVTKNAVSFAHSWILPAESCRDTTECRLKLESVQLEKKVNIHGEESTCLSVEPVLRCLPGCFPVKTTPVTVGFNCMAAGSAPESMSSVFDRSVDLKETAEAHLACSCTAQVFHSSRRRSFSCSMWPSVSREAGSSSHGELSCCCRERDSKADFHSDPGIKALRTPSSGPVSRVENAMIVAFGLLRGRLAVARVLAGGQRPGVGPRGPLPPGAVANASHEVLERSPHLLVLVGVDARVHDGVEHGQKQQPALQLHHLTSLTVEAVQQEDHQARGPAEDKGPCRKRK</sequence>
<dbReference type="InterPro" id="IPR037088">
    <property type="entry name" value="Vitellinogen_b-sht_shell_sf"/>
</dbReference>
<feature type="disulfide bond" evidence="7">
    <location>
        <begin position="169"/>
        <end position="195"/>
    </location>
</feature>
<dbReference type="InterPro" id="IPR050733">
    <property type="entry name" value="Vitellogenin/Apolipophorin"/>
</dbReference>
<feature type="domain" description="VWFD" evidence="11">
    <location>
        <begin position="1401"/>
        <end position="1574"/>
    </location>
</feature>
<dbReference type="FunFam" id="2.20.50.20:FF:000001">
    <property type="entry name" value="Vitellogenin 5"/>
    <property type="match status" value="2"/>
</dbReference>
<feature type="chain" id="PRO_5035874068" evidence="9">
    <location>
        <begin position="23"/>
        <end position="3516"/>
    </location>
</feature>
<feature type="disulfide bond" evidence="7">
    <location>
        <begin position="1870"/>
        <end position="1873"/>
    </location>
</feature>
<dbReference type="Gene3D" id="2.30.230.10">
    <property type="entry name" value="Lipovitellin, beta-sheet shell regions, chain A"/>
    <property type="match status" value="2"/>
</dbReference>
<reference evidence="12" key="1">
    <citation type="submission" date="2021-05" db="EMBL/GenBank/DDBJ databases">
        <authorList>
            <person name="Tigano A."/>
        </authorList>
    </citation>
    <scope>NUCLEOTIDE SEQUENCE</scope>
</reference>
<dbReference type="SUPFAM" id="SSF56968">
    <property type="entry name" value="Lipovitellin-phosvitin complex, beta-sheet shell regions"/>
    <property type="match status" value="6"/>
</dbReference>
<dbReference type="GO" id="GO:0045735">
    <property type="term" value="F:nutrient reservoir activity"/>
    <property type="evidence" value="ECO:0007669"/>
    <property type="project" value="UniProtKB-KW"/>
</dbReference>
<dbReference type="FunFam" id="2.20.80.10:FF:000001">
    <property type="entry name" value="Vitellogenin 7"/>
    <property type="match status" value="1"/>
</dbReference>
<dbReference type="PANTHER" id="PTHR23345">
    <property type="entry name" value="VITELLOGENIN-RELATED"/>
    <property type="match status" value="1"/>
</dbReference>
<dbReference type="SMART" id="SM01170">
    <property type="entry name" value="DUF1944"/>
    <property type="match status" value="2"/>
</dbReference>
<evidence type="ECO:0000313" key="12">
    <source>
        <dbReference type="EMBL" id="CAG5864437.1"/>
    </source>
</evidence>
<dbReference type="FunFam" id="2.20.50.20:FF:000002">
    <property type="entry name" value="Vitellogenin"/>
    <property type="match status" value="1"/>
</dbReference>
<feature type="region of interest" description="Disordered" evidence="8">
    <location>
        <begin position="2742"/>
        <end position="2812"/>
    </location>
</feature>
<feature type="disulfide bond" evidence="7">
    <location>
        <begin position="212"/>
        <end position="215"/>
    </location>
</feature>
<evidence type="ECO:0000256" key="1">
    <source>
        <dbReference type="ARBA" id="ARBA00022553"/>
    </source>
</evidence>
<dbReference type="InterPro" id="IPR015816">
    <property type="entry name" value="Vitellinogen_b-sht_N"/>
</dbReference>
<dbReference type="GO" id="GO:0032355">
    <property type="term" value="P:response to estradiol"/>
    <property type="evidence" value="ECO:0007669"/>
    <property type="project" value="TreeGrafter"/>
</dbReference>
<proteinExistence type="predicted"/>
<name>A0A8S4AG55_9TELE</name>
<feature type="compositionally biased region" description="Basic and acidic residues" evidence="8">
    <location>
        <begin position="1112"/>
        <end position="1121"/>
    </location>
</feature>
<dbReference type="Gene3D" id="2.20.90.10">
    <property type="entry name" value="Vitellinogen, beta-sheet shell domain"/>
    <property type="match status" value="2"/>
</dbReference>
<evidence type="ECO:0000256" key="5">
    <source>
        <dbReference type="ARBA" id="ARBA00023180"/>
    </source>
</evidence>
<dbReference type="InterPro" id="IPR015258">
    <property type="entry name" value="Vitellinogen_b-sht_shell"/>
</dbReference>
<dbReference type="InterPro" id="IPR001747">
    <property type="entry name" value="Vitellogenin_N"/>
</dbReference>
<dbReference type="Pfam" id="PF01347">
    <property type="entry name" value="Vitellogenin_N"/>
    <property type="match status" value="2"/>
</dbReference>
<feature type="region of interest" description="Disordered" evidence="8">
    <location>
        <begin position="1068"/>
        <end position="1156"/>
    </location>
</feature>
<dbReference type="InterPro" id="IPR001846">
    <property type="entry name" value="VWF_type-D"/>
</dbReference>
<comment type="caution">
    <text evidence="7">Lacks conserved residue(s) required for the propagation of feature annotation.</text>
</comment>
<evidence type="ECO:0000259" key="10">
    <source>
        <dbReference type="PROSITE" id="PS51211"/>
    </source>
</evidence>
<dbReference type="Proteomes" id="UP000677803">
    <property type="component" value="Unassembled WGS sequence"/>
</dbReference>
<accession>A0A8S4AG55</accession>
<dbReference type="InterPro" id="IPR011030">
    <property type="entry name" value="Lipovitellin_superhlx_dom"/>
</dbReference>
<evidence type="ECO:0000256" key="7">
    <source>
        <dbReference type="PROSITE-ProRule" id="PRU00557"/>
    </source>
</evidence>
<dbReference type="PROSITE" id="PS51233">
    <property type="entry name" value="VWFD"/>
    <property type="match status" value="2"/>
</dbReference>
<feature type="region of interest" description="Disordered" evidence="8">
    <location>
        <begin position="3496"/>
        <end position="3516"/>
    </location>
</feature>
<keyword evidence="3" id="KW-0758">Storage protein</keyword>
<dbReference type="Gene3D" id="1.25.10.20">
    <property type="entry name" value="Vitellinogen, superhelical"/>
    <property type="match status" value="2"/>
</dbReference>
<evidence type="ECO:0000313" key="13">
    <source>
        <dbReference type="Proteomes" id="UP000677803"/>
    </source>
</evidence>
<comment type="function">
    <text evidence="6">Precursor of the major egg-yolk proteins that are sources of nutrients during early development of oviparous organisms.</text>
</comment>
<feature type="compositionally biased region" description="Low complexity" evidence="8">
    <location>
        <begin position="1126"/>
        <end position="1155"/>
    </location>
</feature>
<evidence type="ECO:0000256" key="8">
    <source>
        <dbReference type="SAM" id="MobiDB-lite"/>
    </source>
</evidence>
<dbReference type="PROSITE" id="PS51211">
    <property type="entry name" value="VITELLOGENIN"/>
    <property type="match status" value="2"/>
</dbReference>
<evidence type="ECO:0000256" key="6">
    <source>
        <dbReference type="ARBA" id="ARBA00057087"/>
    </source>
</evidence>
<dbReference type="SMART" id="SM00216">
    <property type="entry name" value="VWD"/>
    <property type="match status" value="2"/>
</dbReference>
<feature type="signal peptide" evidence="9">
    <location>
        <begin position="1"/>
        <end position="22"/>
    </location>
</feature>
<feature type="compositionally biased region" description="Low complexity" evidence="8">
    <location>
        <begin position="2747"/>
        <end position="2812"/>
    </location>
</feature>
<dbReference type="InterPro" id="IPR015819">
    <property type="entry name" value="Lipid_transp_b-sht_shell"/>
</dbReference>
<feature type="domain" description="VWFD" evidence="11">
    <location>
        <begin position="3077"/>
        <end position="3252"/>
    </location>
</feature>
<dbReference type="Pfam" id="PF09175">
    <property type="entry name" value="Vit_b-sht_shell"/>
    <property type="match status" value="2"/>
</dbReference>
<dbReference type="Gene3D" id="2.20.50.20">
    <property type="entry name" value="Lipovitellin. Chain A, domain 3"/>
    <property type="match status" value="4"/>
</dbReference>
<keyword evidence="4 7" id="KW-1015">Disulfide bond</keyword>
<evidence type="ECO:0000256" key="4">
    <source>
        <dbReference type="ARBA" id="ARBA00023157"/>
    </source>
</evidence>
<dbReference type="GO" id="GO:0071391">
    <property type="term" value="P:cellular response to estrogen stimulus"/>
    <property type="evidence" value="ECO:0007669"/>
    <property type="project" value="TreeGrafter"/>
</dbReference>
<keyword evidence="2 9" id="KW-0732">Signal</keyword>
<dbReference type="FunFam" id="2.30.230.10:FF:000002">
    <property type="entry name" value="Vitellogenin 7"/>
    <property type="match status" value="2"/>
</dbReference>
<dbReference type="InterPro" id="IPR015255">
    <property type="entry name" value="Vitellinogen_open_b-sht"/>
</dbReference>
<dbReference type="FunFam" id="1.25.10.20:FF:000002">
    <property type="entry name" value="Vitellogenin 7"/>
    <property type="match status" value="2"/>
</dbReference>
<feature type="domain" description="Vitellogenin" evidence="10">
    <location>
        <begin position="1690"/>
        <end position="2328"/>
    </location>
</feature>
<comment type="caution">
    <text evidence="12">The sequence shown here is derived from an EMBL/GenBank/DDBJ whole genome shotgun (WGS) entry which is preliminary data.</text>
</comment>
<feature type="disulfide bond" evidence="7">
    <location>
        <begin position="1828"/>
        <end position="1854"/>
    </location>
</feature>
<keyword evidence="5" id="KW-0325">Glycoprotein</keyword>
<organism evidence="12 13">
    <name type="scientific">Menidia menidia</name>
    <name type="common">Atlantic silverside</name>
    <dbReference type="NCBI Taxonomy" id="238744"/>
    <lineage>
        <taxon>Eukaryota</taxon>
        <taxon>Metazoa</taxon>
        <taxon>Chordata</taxon>
        <taxon>Craniata</taxon>
        <taxon>Vertebrata</taxon>
        <taxon>Euteleostomi</taxon>
        <taxon>Actinopterygii</taxon>
        <taxon>Neopterygii</taxon>
        <taxon>Teleostei</taxon>
        <taxon>Neoteleostei</taxon>
        <taxon>Acanthomorphata</taxon>
        <taxon>Ovalentaria</taxon>
        <taxon>Atherinomorphae</taxon>
        <taxon>Atheriniformes</taxon>
        <taxon>Atherinopsidae</taxon>
        <taxon>Menidiinae</taxon>
        <taxon>Menidia</taxon>
    </lineage>
</organism>
<dbReference type="EMBL" id="CAJRST010000002">
    <property type="protein sequence ID" value="CAG5864437.1"/>
    <property type="molecule type" value="Genomic_DNA"/>
</dbReference>
<dbReference type="OrthoDB" id="5956066at2759"/>
<evidence type="ECO:0000256" key="2">
    <source>
        <dbReference type="ARBA" id="ARBA00022729"/>
    </source>
</evidence>
<feature type="domain" description="Vitellogenin" evidence="10">
    <location>
        <begin position="31"/>
        <end position="658"/>
    </location>
</feature>
<evidence type="ECO:0000256" key="3">
    <source>
        <dbReference type="ARBA" id="ARBA00022761"/>
    </source>
</evidence>
<keyword evidence="1" id="KW-0597">Phosphoprotein</keyword>